<name>A0AAV7QRJ3_PLEWA</name>
<protein>
    <submittedName>
        <fullName evidence="1">Uncharacterized protein</fullName>
    </submittedName>
</protein>
<reference evidence="1" key="1">
    <citation type="journal article" date="2022" name="bioRxiv">
        <title>Sequencing and chromosome-scale assembly of the giantPleurodeles waltlgenome.</title>
        <authorList>
            <person name="Brown T."/>
            <person name="Elewa A."/>
            <person name="Iarovenko S."/>
            <person name="Subramanian E."/>
            <person name="Araus A.J."/>
            <person name="Petzold A."/>
            <person name="Susuki M."/>
            <person name="Suzuki K.-i.T."/>
            <person name="Hayashi T."/>
            <person name="Toyoda A."/>
            <person name="Oliveira C."/>
            <person name="Osipova E."/>
            <person name="Leigh N.D."/>
            <person name="Simon A."/>
            <person name="Yun M.H."/>
        </authorList>
    </citation>
    <scope>NUCLEOTIDE SEQUENCE</scope>
    <source>
        <strain evidence="1">20211129_DDA</strain>
        <tissue evidence="1">Liver</tissue>
    </source>
</reference>
<proteinExistence type="predicted"/>
<organism evidence="1 2">
    <name type="scientific">Pleurodeles waltl</name>
    <name type="common">Iberian ribbed newt</name>
    <dbReference type="NCBI Taxonomy" id="8319"/>
    <lineage>
        <taxon>Eukaryota</taxon>
        <taxon>Metazoa</taxon>
        <taxon>Chordata</taxon>
        <taxon>Craniata</taxon>
        <taxon>Vertebrata</taxon>
        <taxon>Euteleostomi</taxon>
        <taxon>Amphibia</taxon>
        <taxon>Batrachia</taxon>
        <taxon>Caudata</taxon>
        <taxon>Salamandroidea</taxon>
        <taxon>Salamandridae</taxon>
        <taxon>Pleurodelinae</taxon>
        <taxon>Pleurodeles</taxon>
    </lineage>
</organism>
<accession>A0AAV7QRJ3</accession>
<evidence type="ECO:0000313" key="1">
    <source>
        <dbReference type="EMBL" id="KAJ1141745.1"/>
    </source>
</evidence>
<gene>
    <name evidence="1" type="ORF">NDU88_008073</name>
</gene>
<keyword evidence="2" id="KW-1185">Reference proteome</keyword>
<comment type="caution">
    <text evidence="1">The sequence shown here is derived from an EMBL/GenBank/DDBJ whole genome shotgun (WGS) entry which is preliminary data.</text>
</comment>
<sequence>MICTVGVVGVTIHTDDALAYQRQPTYPMPIVMAALSEFGDVCGLYVNRTKSKVVLLGTLVGRQVQDMQVLDLPWEETSVRYLGIMLAHEGTAIEALNIGRVLAELRPIVLWENPLVVLYGQTGL</sequence>
<dbReference type="EMBL" id="JANPWB010000010">
    <property type="protein sequence ID" value="KAJ1141745.1"/>
    <property type="molecule type" value="Genomic_DNA"/>
</dbReference>
<dbReference type="AlphaFoldDB" id="A0AAV7QRJ3"/>
<evidence type="ECO:0000313" key="2">
    <source>
        <dbReference type="Proteomes" id="UP001066276"/>
    </source>
</evidence>
<dbReference type="Proteomes" id="UP001066276">
    <property type="component" value="Chromosome 6"/>
</dbReference>